<evidence type="ECO:0000313" key="2">
    <source>
        <dbReference type="EMBL" id="KAK1939714.1"/>
    </source>
</evidence>
<accession>A0AAD9LLN3</accession>
<evidence type="ECO:0000313" key="3">
    <source>
        <dbReference type="Proteomes" id="UP001195914"/>
    </source>
</evidence>
<dbReference type="EMBL" id="JAHBMH010000007">
    <property type="protein sequence ID" value="KAK1939714.1"/>
    <property type="molecule type" value="Genomic_DNA"/>
</dbReference>
<name>A0AAD9LLN3_BABDI</name>
<evidence type="ECO:0000256" key="1">
    <source>
        <dbReference type="SAM" id="MobiDB-lite"/>
    </source>
</evidence>
<dbReference type="AlphaFoldDB" id="A0AAD9LLN3"/>
<keyword evidence="3" id="KW-1185">Reference proteome</keyword>
<sequence length="570" mass="63829">MYRGQKGQTLGFDGLVRLIKQLAETAHPAKSTQILAKLEAIVQRTVDVAVSHPFHAHVLALQIARVTSKLDVPGRYKCVTCGGACEHVQERMVQAIGPMMPYLAPKGLAQLQALYSPCHNPRVWPTILGLEISNALLIYGDLRLRMVDTAELDAEVAKQMGTIKARAEGTTPAGNPDDTTVGSQDNSINIEKQWEIIAKCSTTSRHSNVNLRDVCMAVTSVRDYSPIKPLMLYLASRSIELVNTSDLNHQDIKSISRIIHCLHKSGYPLTPVSAVVGIIRGHATNMNIKDITCLLSALHPKDVSHVEEVMQGVEQVLLNAQKAKALDIKSMSVFITQMKKFCEAADNPQYSRIIGICSDGIVSKIRMEPTSIAQKEIFTAIVVALRALYSLSRQSYLYPHFIDIWECCMECHMHWIGVEQAYDLNEMLSLLGDVASFLRKPATPTKRHSPAKTEPETSLCEIKTMITAVIRRLQDIYTTAYEKHCRDTDHRDPTFMCNLCQFLRILQRHSIKSYCSADEEFNSTIYRLMLKHHANMKAIDAADIALYLKRVYPYADVSDILKQVWGTSIH</sequence>
<reference evidence="2" key="2">
    <citation type="submission" date="2021-05" db="EMBL/GenBank/DDBJ databases">
        <authorList>
            <person name="Pain A."/>
        </authorList>
    </citation>
    <scope>NUCLEOTIDE SEQUENCE</scope>
    <source>
        <strain evidence="2">1802A</strain>
    </source>
</reference>
<protein>
    <submittedName>
        <fullName evidence="2">Uncharacterized protein</fullName>
    </submittedName>
</protein>
<proteinExistence type="predicted"/>
<gene>
    <name evidence="2" type="ORF">X943_002506</name>
</gene>
<organism evidence="2 3">
    <name type="scientific">Babesia divergens</name>
    <dbReference type="NCBI Taxonomy" id="32595"/>
    <lineage>
        <taxon>Eukaryota</taxon>
        <taxon>Sar</taxon>
        <taxon>Alveolata</taxon>
        <taxon>Apicomplexa</taxon>
        <taxon>Aconoidasida</taxon>
        <taxon>Piroplasmida</taxon>
        <taxon>Babesiidae</taxon>
        <taxon>Babesia</taxon>
    </lineage>
</organism>
<feature type="region of interest" description="Disordered" evidence="1">
    <location>
        <begin position="165"/>
        <end position="184"/>
    </location>
</feature>
<comment type="caution">
    <text evidence="2">The sequence shown here is derived from an EMBL/GenBank/DDBJ whole genome shotgun (WGS) entry which is preliminary data.</text>
</comment>
<dbReference type="Proteomes" id="UP001195914">
    <property type="component" value="Unassembled WGS sequence"/>
</dbReference>
<reference evidence="2" key="1">
    <citation type="journal article" date="2014" name="Nucleic Acids Res.">
        <title>The evolutionary dynamics of variant antigen genes in Babesia reveal a history of genomic innovation underlying host-parasite interaction.</title>
        <authorList>
            <person name="Jackson A.P."/>
            <person name="Otto T.D."/>
            <person name="Darby A."/>
            <person name="Ramaprasad A."/>
            <person name="Xia D."/>
            <person name="Echaide I.E."/>
            <person name="Farber M."/>
            <person name="Gahlot S."/>
            <person name="Gamble J."/>
            <person name="Gupta D."/>
            <person name="Gupta Y."/>
            <person name="Jackson L."/>
            <person name="Malandrin L."/>
            <person name="Malas T.B."/>
            <person name="Moussa E."/>
            <person name="Nair M."/>
            <person name="Reid A.J."/>
            <person name="Sanders M."/>
            <person name="Sharma J."/>
            <person name="Tracey A."/>
            <person name="Quail M.A."/>
            <person name="Weir W."/>
            <person name="Wastling J.M."/>
            <person name="Hall N."/>
            <person name="Willadsen P."/>
            <person name="Lingelbach K."/>
            <person name="Shiels B."/>
            <person name="Tait A."/>
            <person name="Berriman M."/>
            <person name="Allred D.R."/>
            <person name="Pain A."/>
        </authorList>
    </citation>
    <scope>NUCLEOTIDE SEQUENCE</scope>
    <source>
        <strain evidence="2">1802A</strain>
    </source>
</reference>